<dbReference type="Pfam" id="PF00563">
    <property type="entry name" value="EAL"/>
    <property type="match status" value="1"/>
</dbReference>
<organism evidence="2 3">
    <name type="scientific">Monoglobus pectinilyticus</name>
    <dbReference type="NCBI Taxonomy" id="1981510"/>
    <lineage>
        <taxon>Bacteria</taxon>
        <taxon>Bacillati</taxon>
        <taxon>Bacillota</taxon>
        <taxon>Clostridia</taxon>
        <taxon>Monoglobales</taxon>
        <taxon>Monoglobaceae</taxon>
        <taxon>Monoglobus</taxon>
    </lineage>
</organism>
<sequence length="558" mass="64307">MNLKAQNNYELLFKSLSQCTDDIIFVVDFEADEIIWSEQIKKITDISNVRKISQAQNYWLKIIHPDDIKMYTDEINNIYNVKSNNLRCDFRIKNLNGLYNWIQSRGFVNRTGDGRPEIMTGVIKNLTADYGSDNITGLLDIFAFKRDICQYIELDMLTGAIMDFSIADIKKMNIKYSYSFVNGIFSIFARELTLLCPTKGKLYRGQGNHILLYYPEADKNDVLTLFKNIKSTVQEQIKNEHKYDKLEINVSCAAVIVKDFSPPELSNIYKGLNYCSDLAKKNKMYDVPLFFSQNDFKQAIEKIDFYDELICSVKNLDSFCLFFQPIINPKTDTIRSAEALLRWENPASYKYGLENIIKVLESTGLILPLGKWIISTALKHLREWKKCKPDMHININIAVPQIGDYDLPLFIADEIKKNGLNGSDITFEITETYQIKDIKSIQNFVHAIHRLGAEIALDDFGTGYSSLDILKALPADWIKIDQSFVMQVSENKIDRDILKHLSDLCHSLKIKICVEGVENEESLNIIEKYLPDTVQGYHYSTPLPETDFFESFITDKSY</sequence>
<feature type="domain" description="EAL" evidence="1">
    <location>
        <begin position="302"/>
        <end position="556"/>
    </location>
</feature>
<dbReference type="AlphaFoldDB" id="A0A2K9P0X7"/>
<dbReference type="Proteomes" id="UP000235589">
    <property type="component" value="Chromosome"/>
</dbReference>
<dbReference type="Gene3D" id="3.20.20.450">
    <property type="entry name" value="EAL domain"/>
    <property type="match status" value="1"/>
</dbReference>
<dbReference type="InterPro" id="IPR043128">
    <property type="entry name" value="Rev_trsase/Diguanyl_cyclase"/>
</dbReference>
<protein>
    <submittedName>
        <fullName evidence="2">Diguanylate cyclase</fullName>
    </submittedName>
</protein>
<dbReference type="Pfam" id="PF08447">
    <property type="entry name" value="PAS_3"/>
    <property type="match status" value="1"/>
</dbReference>
<dbReference type="PANTHER" id="PTHR33121">
    <property type="entry name" value="CYCLIC DI-GMP PHOSPHODIESTERASE PDEF"/>
    <property type="match status" value="1"/>
</dbReference>
<dbReference type="InterPro" id="IPR035965">
    <property type="entry name" value="PAS-like_dom_sf"/>
</dbReference>
<dbReference type="InterPro" id="IPR001633">
    <property type="entry name" value="EAL_dom"/>
</dbReference>
<dbReference type="SUPFAM" id="SSF141868">
    <property type="entry name" value="EAL domain-like"/>
    <property type="match status" value="1"/>
</dbReference>
<evidence type="ECO:0000259" key="1">
    <source>
        <dbReference type="PROSITE" id="PS50883"/>
    </source>
</evidence>
<dbReference type="SUPFAM" id="SSF55785">
    <property type="entry name" value="PYP-like sensor domain (PAS domain)"/>
    <property type="match status" value="1"/>
</dbReference>
<dbReference type="GO" id="GO:0071111">
    <property type="term" value="F:cyclic-guanylate-specific phosphodiesterase activity"/>
    <property type="evidence" value="ECO:0007669"/>
    <property type="project" value="InterPro"/>
</dbReference>
<dbReference type="CDD" id="cd00130">
    <property type="entry name" value="PAS"/>
    <property type="match status" value="1"/>
</dbReference>
<dbReference type="InterPro" id="IPR000014">
    <property type="entry name" value="PAS"/>
</dbReference>
<dbReference type="KEGG" id="mpec:B9O19_00722"/>
<dbReference type="CDD" id="cd01948">
    <property type="entry name" value="EAL"/>
    <property type="match status" value="1"/>
</dbReference>
<proteinExistence type="predicted"/>
<dbReference type="InterPro" id="IPR050706">
    <property type="entry name" value="Cyclic-di-GMP_PDE-like"/>
</dbReference>
<dbReference type="OrthoDB" id="9805474at2"/>
<reference evidence="2 3" key="1">
    <citation type="submission" date="2017-04" db="EMBL/GenBank/DDBJ databases">
        <title>Monoglobus pectinilyticus 14 draft genome.</title>
        <authorList>
            <person name="Kim C."/>
            <person name="Rosendale D.I."/>
            <person name="Kelly W.J."/>
            <person name="Tannock G.W."/>
            <person name="Patchett M.L."/>
            <person name="Jordens J.Z."/>
        </authorList>
    </citation>
    <scope>NUCLEOTIDE SEQUENCE [LARGE SCALE GENOMIC DNA]</scope>
    <source>
        <strain evidence="2 3">14</strain>
    </source>
</reference>
<dbReference type="Gene3D" id="3.30.450.20">
    <property type="entry name" value="PAS domain"/>
    <property type="match status" value="1"/>
</dbReference>
<accession>A0A2K9P0X7</accession>
<gene>
    <name evidence="2" type="ORF">B9O19_00722</name>
</gene>
<dbReference type="SMART" id="SM00052">
    <property type="entry name" value="EAL"/>
    <property type="match status" value="1"/>
</dbReference>
<evidence type="ECO:0000313" key="2">
    <source>
        <dbReference type="EMBL" id="AUO18905.1"/>
    </source>
</evidence>
<dbReference type="GeneID" id="98062146"/>
<dbReference type="PANTHER" id="PTHR33121:SF79">
    <property type="entry name" value="CYCLIC DI-GMP PHOSPHODIESTERASE PDED-RELATED"/>
    <property type="match status" value="1"/>
</dbReference>
<dbReference type="InterPro" id="IPR035919">
    <property type="entry name" value="EAL_sf"/>
</dbReference>
<dbReference type="InterPro" id="IPR013655">
    <property type="entry name" value="PAS_fold_3"/>
</dbReference>
<name>A0A2K9P0X7_9FIRM</name>
<dbReference type="EMBL" id="CP020991">
    <property type="protein sequence ID" value="AUO18905.1"/>
    <property type="molecule type" value="Genomic_DNA"/>
</dbReference>
<dbReference type="PROSITE" id="PS50883">
    <property type="entry name" value="EAL"/>
    <property type="match status" value="1"/>
</dbReference>
<evidence type="ECO:0000313" key="3">
    <source>
        <dbReference type="Proteomes" id="UP000235589"/>
    </source>
</evidence>
<keyword evidence="3" id="KW-1185">Reference proteome</keyword>
<dbReference type="Gene3D" id="3.30.70.270">
    <property type="match status" value="1"/>
</dbReference>
<dbReference type="RefSeq" id="WP_102365157.1">
    <property type="nucleotide sequence ID" value="NZ_CP020991.1"/>
</dbReference>